<dbReference type="PANTHER" id="PTHR14716">
    <property type="entry name" value="CILIA- AND FLAGELLA-ASSOCIATED PROTEIN 69"/>
    <property type="match status" value="1"/>
</dbReference>
<evidence type="ECO:0000259" key="2">
    <source>
        <dbReference type="Pfam" id="PF21049"/>
    </source>
</evidence>
<dbReference type="InterPro" id="IPR016024">
    <property type="entry name" value="ARM-type_fold"/>
</dbReference>
<dbReference type="InterPro" id="IPR048733">
    <property type="entry name" value="CFA69_ARM_dom"/>
</dbReference>
<dbReference type="Pfam" id="PF21049">
    <property type="entry name" value="CFA69_ARM_rpt"/>
    <property type="match status" value="1"/>
</dbReference>
<evidence type="ECO:0000256" key="1">
    <source>
        <dbReference type="SAM" id="MobiDB-lite"/>
    </source>
</evidence>
<reference evidence="3 4" key="1">
    <citation type="submission" date="2024-11" db="EMBL/GenBank/DDBJ databases">
        <title>Chromosome-level genome assembly of the freshwater bivalve Anodonta woodiana.</title>
        <authorList>
            <person name="Chen X."/>
        </authorList>
    </citation>
    <scope>NUCLEOTIDE SEQUENCE [LARGE SCALE GENOMIC DNA]</scope>
    <source>
        <strain evidence="3">MN2024</strain>
        <tissue evidence="3">Gills</tissue>
    </source>
</reference>
<keyword evidence="4" id="KW-1185">Reference proteome</keyword>
<dbReference type="Gene3D" id="1.25.10.10">
    <property type="entry name" value="Leucine-rich Repeat Variant"/>
    <property type="match status" value="2"/>
</dbReference>
<dbReference type="InterPro" id="IPR048732">
    <property type="entry name" value="CFA69"/>
</dbReference>
<feature type="region of interest" description="Disordered" evidence="1">
    <location>
        <begin position="1"/>
        <end position="21"/>
    </location>
</feature>
<feature type="domain" description="Cilia- and flagella-associated protein 69 ARM repeats" evidence="2">
    <location>
        <begin position="51"/>
        <end position="770"/>
    </location>
</feature>
<dbReference type="InterPro" id="IPR011989">
    <property type="entry name" value="ARM-like"/>
</dbReference>
<name>A0ABD3T6P3_SINWO</name>
<dbReference type="AlphaFoldDB" id="A0ABD3T6P3"/>
<dbReference type="PANTHER" id="PTHR14716:SF0">
    <property type="entry name" value="CILIA- AND FLAGELLA-ASSOCIATED PROTEIN 69"/>
    <property type="match status" value="1"/>
</dbReference>
<dbReference type="EMBL" id="JBJQND010000019">
    <property type="protein sequence ID" value="KAL3832008.1"/>
    <property type="molecule type" value="Genomic_DNA"/>
</dbReference>
<evidence type="ECO:0000313" key="4">
    <source>
        <dbReference type="Proteomes" id="UP001634394"/>
    </source>
</evidence>
<gene>
    <name evidence="3" type="ORF">ACJMK2_023692</name>
</gene>
<sequence length="936" mass="105549">MAAAATTLQKEKFSSSMPSQVAPDTGRIPIVAHVITDDDIGILQGSKLMPMNLNRVVKLLTDPHSVMLYDRHMNALQRLIRHYNKGFPMKDLVQAFKILNVCSDRVNEQPRYEQYILELLKIVSMPFLKEKSSDELVFEQIVIESISQLGYLMRVPSTDVRKQICKTLVSFYCERPAEQKVQKHEPTKLSFNQKVVEDSDIAESLVKSLALIENELDVKLAVLSVLQQISQNSSKICDAMLRAEGANRICSRLMDPDHTGQLLFRSVDILWNLLENGDSAQLAYQLSNLICISQLRDAFIFQLTQGYSHYDRQLRNDLLVLASLISSNCPYAPFVETGFAKQLTLFATFQEVKSHNVLVKHLKLSQNHEDFEMKKLLFNMLITLSRDKTSLPIMSDGHLMLALFSFVRANDNTSGPREWTPAQFEELQLHAMSCLCTLCPIMLDDYMTCQGSTRILLLLEWCVGQEDFGGHGNSVHGVGGRGNKRAQMRYCLRVLRSVVSTGDEAVLQDLSDQGAINQLINILNSAISSNTEDDAIDIEMQADMLLILSGLCDGDMHRKELFGSSGVDVTVHYLRTNPKFLTSGLGHHRLLLAAVDCVWCAIVGCYITEDYLLEKEGVFLLIDLLQECPKGMHNLILGCLLDLCENPKTVHHVLTWRSKENTSAAHLFCEIFRNEERDMGVKRDHNGAIADVRRPLMGTLQEEQGVIPLPASCPSQAIVDVSENMRAKIYSLFCKIGFSDLPGLTIEDHITLTVIEKYLDFKMGEVWSEIITELAQEKVHPTTPDQEAMEALSRAIEERAQIVAGTQQELLEAQQNQDVLDEQEFYAEIRENYRQKEKALNDFTEYVARTSNYSLLKAAKERQELSIEASRINSKYKELETFHSTDLPNLKTTTFGGKNVMVDSTPVSLTGGPLARYDIAKGTIRERRVIKRKPTG</sequence>
<protein>
    <recommendedName>
        <fullName evidence="2">Cilia- and flagella-associated protein 69 ARM repeats domain-containing protein</fullName>
    </recommendedName>
</protein>
<comment type="caution">
    <text evidence="3">The sequence shown here is derived from an EMBL/GenBank/DDBJ whole genome shotgun (WGS) entry which is preliminary data.</text>
</comment>
<accession>A0ABD3T6P3</accession>
<evidence type="ECO:0000313" key="3">
    <source>
        <dbReference type="EMBL" id="KAL3832008.1"/>
    </source>
</evidence>
<dbReference type="SUPFAM" id="SSF48371">
    <property type="entry name" value="ARM repeat"/>
    <property type="match status" value="2"/>
</dbReference>
<dbReference type="Proteomes" id="UP001634394">
    <property type="component" value="Unassembled WGS sequence"/>
</dbReference>
<proteinExistence type="predicted"/>
<organism evidence="3 4">
    <name type="scientific">Sinanodonta woodiana</name>
    <name type="common">Chinese pond mussel</name>
    <name type="synonym">Anodonta woodiana</name>
    <dbReference type="NCBI Taxonomy" id="1069815"/>
    <lineage>
        <taxon>Eukaryota</taxon>
        <taxon>Metazoa</taxon>
        <taxon>Spiralia</taxon>
        <taxon>Lophotrochozoa</taxon>
        <taxon>Mollusca</taxon>
        <taxon>Bivalvia</taxon>
        <taxon>Autobranchia</taxon>
        <taxon>Heteroconchia</taxon>
        <taxon>Palaeoheterodonta</taxon>
        <taxon>Unionida</taxon>
        <taxon>Unionoidea</taxon>
        <taxon>Unionidae</taxon>
        <taxon>Unioninae</taxon>
        <taxon>Sinanodonta</taxon>
    </lineage>
</organism>